<organism evidence="3 4">
    <name type="scientific">Phanerochaete carnosa (strain HHB-10118-sp)</name>
    <name type="common">White-rot fungus</name>
    <name type="synonym">Peniophora carnosa</name>
    <dbReference type="NCBI Taxonomy" id="650164"/>
    <lineage>
        <taxon>Eukaryota</taxon>
        <taxon>Fungi</taxon>
        <taxon>Dikarya</taxon>
        <taxon>Basidiomycota</taxon>
        <taxon>Agaricomycotina</taxon>
        <taxon>Agaricomycetes</taxon>
        <taxon>Polyporales</taxon>
        <taxon>Phanerochaetaceae</taxon>
        <taxon>Phanerochaete</taxon>
    </lineage>
</organism>
<keyword evidence="4" id="KW-1185">Reference proteome</keyword>
<dbReference type="HOGENOM" id="CLU_028691_0_0_1"/>
<evidence type="ECO:0000256" key="1">
    <source>
        <dbReference type="SAM" id="MobiDB-lite"/>
    </source>
</evidence>
<protein>
    <recommendedName>
        <fullName evidence="2">DUF6532 domain-containing protein</fullName>
    </recommendedName>
</protein>
<evidence type="ECO:0000313" key="4">
    <source>
        <dbReference type="Proteomes" id="UP000008370"/>
    </source>
</evidence>
<dbReference type="InterPro" id="IPR045341">
    <property type="entry name" value="DUF6532"/>
</dbReference>
<feature type="compositionally biased region" description="Basic and acidic residues" evidence="1">
    <location>
        <begin position="120"/>
        <end position="134"/>
    </location>
</feature>
<feature type="compositionally biased region" description="Acidic residues" evidence="1">
    <location>
        <begin position="210"/>
        <end position="222"/>
    </location>
</feature>
<dbReference type="AlphaFoldDB" id="K5VQ38"/>
<name>K5VQ38_PHACS</name>
<feature type="compositionally biased region" description="Polar residues" evidence="1">
    <location>
        <begin position="299"/>
        <end position="311"/>
    </location>
</feature>
<dbReference type="Pfam" id="PF20149">
    <property type="entry name" value="DUF6532"/>
    <property type="match status" value="1"/>
</dbReference>
<dbReference type="EMBL" id="JH930705">
    <property type="protein sequence ID" value="EKM48830.1"/>
    <property type="molecule type" value="Genomic_DNA"/>
</dbReference>
<evidence type="ECO:0000259" key="2">
    <source>
        <dbReference type="Pfam" id="PF20149"/>
    </source>
</evidence>
<feature type="domain" description="DUF6532" evidence="2">
    <location>
        <begin position="421"/>
        <end position="592"/>
    </location>
</feature>
<proteinExistence type="predicted"/>
<feature type="region of interest" description="Disordered" evidence="1">
    <location>
        <begin position="92"/>
        <end position="330"/>
    </location>
</feature>
<feature type="compositionally biased region" description="Acidic residues" evidence="1">
    <location>
        <begin position="235"/>
        <end position="260"/>
    </location>
</feature>
<dbReference type="InParanoid" id="K5VQ38"/>
<dbReference type="Proteomes" id="UP000008370">
    <property type="component" value="Unassembled WGS sequence"/>
</dbReference>
<gene>
    <name evidence="3" type="ORF">PHACADRAFT_202348</name>
</gene>
<sequence>MLIISAAWKSERPKKRKGQDENLLVGGEKATEDEDEVVEAQPVKRKRGSKTATARVAKEMKSAQATNKQNKQGKKPFKVYSMMYSHWLSTTEKAAAQAAKKSQGKQNANKQKPSTSSRPTIDRRSLLNDDEHAPNVEQVPLPLKAVMVSQPKRKKNTENDSRMGAKPVNAPTTRSNERLPVINEAGSATKVGQKPKVGKPTKHSEAKNNDEDEDEQDKEDLESSGSEFAVKLGLDEDEDEDEEEEDEDEDEGDLEDEDEEGSRSATITTKSKDKKTNGRAQMTTTSRALQAELERPRFKTNNFPTGKGSTTTRKEGAVTTNTAGNVSEPQANDQEAAALSEQPPDADITALVLNAKGQLNLSSQQQSVTRVMNRFHEECIADAAFNCGIYPVSLRVPSQLDLLIGAATIEDVPEIAAKVMADRDYAAKIIASGEQHVVLIRGNLKGLCKSSVPKEYSLTSDKPGDQTRPCFHRVGALVHDLGYIFPGDIMGRVDGSAPFKRPIFAEIIKETLFSPCRGKPSLAVAHSVRFVSSSTEKPLEKEIPVPMLALASAAIRLTLDDWAGGIEPAEASKYTAAKAEEEYNNVIEFFDDLRKNRPRFYHRILHQVYVDVCSSGLAATPASQRSKQAVRGALARLVFDD</sequence>
<feature type="compositionally biased region" description="Low complexity" evidence="1">
    <location>
        <begin position="93"/>
        <end position="112"/>
    </location>
</feature>
<dbReference type="KEGG" id="pco:PHACADRAFT_202348"/>
<evidence type="ECO:0000313" key="3">
    <source>
        <dbReference type="EMBL" id="EKM48830.1"/>
    </source>
</evidence>
<feature type="compositionally biased region" description="Polar residues" evidence="1">
    <location>
        <begin position="278"/>
        <end position="288"/>
    </location>
</feature>
<accession>K5VQ38</accession>
<dbReference type="OrthoDB" id="2749024at2759"/>
<reference evidence="3 4" key="1">
    <citation type="journal article" date="2012" name="BMC Genomics">
        <title>Comparative genomics of the white-rot fungi, Phanerochaete carnosa and P. chrysosporium, to elucidate the genetic basis of the distinct wood types they colonize.</title>
        <authorList>
            <person name="Suzuki H."/>
            <person name="MacDonald J."/>
            <person name="Syed K."/>
            <person name="Salamov A."/>
            <person name="Hori C."/>
            <person name="Aerts A."/>
            <person name="Henrissat B."/>
            <person name="Wiebenga A."/>
            <person name="vanKuyk P.A."/>
            <person name="Barry K."/>
            <person name="Lindquist E."/>
            <person name="LaButti K."/>
            <person name="Lapidus A."/>
            <person name="Lucas S."/>
            <person name="Coutinho P."/>
            <person name="Gong Y."/>
            <person name="Samejima M."/>
            <person name="Mahadevan R."/>
            <person name="Abou-Zaid M."/>
            <person name="de Vries R.P."/>
            <person name="Igarashi K."/>
            <person name="Yadav J.S."/>
            <person name="Grigoriev I.V."/>
            <person name="Master E.R."/>
        </authorList>
    </citation>
    <scope>NUCLEOTIDE SEQUENCE [LARGE SCALE GENOMIC DNA]</scope>
    <source>
        <strain evidence="3 4">HHB-10118-sp</strain>
    </source>
</reference>
<feature type="compositionally biased region" description="Polar residues" evidence="1">
    <location>
        <begin position="318"/>
        <end position="330"/>
    </location>
</feature>
<dbReference type="GeneID" id="18911849"/>
<dbReference type="RefSeq" id="XP_007402619.1">
    <property type="nucleotide sequence ID" value="XM_007402557.1"/>
</dbReference>
<feature type="region of interest" description="Disordered" evidence="1">
    <location>
        <begin position="1"/>
        <end position="77"/>
    </location>
</feature>